<dbReference type="PANTHER" id="PTHR14948">
    <property type="entry name" value="NG5"/>
    <property type="match status" value="1"/>
</dbReference>
<feature type="transmembrane region" description="Helical" evidence="6">
    <location>
        <begin position="29"/>
        <end position="53"/>
    </location>
</feature>
<evidence type="ECO:0000256" key="1">
    <source>
        <dbReference type="ARBA" id="ARBA00004370"/>
    </source>
</evidence>
<evidence type="ECO:0000256" key="6">
    <source>
        <dbReference type="SAM" id="Phobius"/>
    </source>
</evidence>
<dbReference type="InterPro" id="IPR007593">
    <property type="entry name" value="CD225/Dispanin_fam"/>
</dbReference>
<dbReference type="RefSeq" id="XP_015273580.1">
    <property type="nucleotide sequence ID" value="XM_015418094.1"/>
</dbReference>
<keyword evidence="5 6" id="KW-0472">Membrane</keyword>
<evidence type="ECO:0000256" key="4">
    <source>
        <dbReference type="ARBA" id="ARBA00022989"/>
    </source>
</evidence>
<evidence type="ECO:0000313" key="8">
    <source>
        <dbReference type="RefSeq" id="XP_015273580.1"/>
    </source>
</evidence>
<evidence type="ECO:0000256" key="5">
    <source>
        <dbReference type="ARBA" id="ARBA00023136"/>
    </source>
</evidence>
<dbReference type="InterPro" id="IPR051423">
    <property type="entry name" value="CD225/Dispanin"/>
</dbReference>
<keyword evidence="7" id="KW-1185">Reference proteome</keyword>
<keyword evidence="4 6" id="KW-1133">Transmembrane helix</keyword>
<dbReference type="GeneID" id="107116210"/>
<comment type="similarity">
    <text evidence="2">Belongs to the CD225/Dispanin family.</text>
</comment>
<dbReference type="PANTHER" id="PTHR14948:SF46">
    <property type="entry name" value="DISPANIN SUBFAMILY A MEMBER 2B-LIKE-RELATED"/>
    <property type="match status" value="1"/>
</dbReference>
<reference evidence="8" key="1">
    <citation type="submission" date="2025-08" db="UniProtKB">
        <authorList>
            <consortium name="RefSeq"/>
        </authorList>
    </citation>
    <scope>IDENTIFICATION</scope>
</reference>
<accession>A0ABM1KIP3</accession>
<keyword evidence="3 6" id="KW-0812">Transmembrane</keyword>
<proteinExistence type="inferred from homology"/>
<protein>
    <submittedName>
        <fullName evidence="8">Synapse differentiation-inducing gene protein 1-like</fullName>
    </submittedName>
</protein>
<feature type="transmembrane region" description="Helical" evidence="6">
    <location>
        <begin position="74"/>
        <end position="98"/>
    </location>
</feature>
<dbReference type="Proteomes" id="UP000694871">
    <property type="component" value="Unplaced"/>
</dbReference>
<sequence length="101" mass="10769">MGHLHKQEGAPPQHTTVIVPAQTIDAPDYLAYSIFTMLCCCLPLGIAALVYSIQTQDANRMGNGAEAQRNSRKARILAHTALGLGILLVLGVTVMVVVSKN</sequence>
<evidence type="ECO:0000256" key="3">
    <source>
        <dbReference type="ARBA" id="ARBA00022692"/>
    </source>
</evidence>
<name>A0ABM1KIP3_GEKJA</name>
<evidence type="ECO:0000313" key="7">
    <source>
        <dbReference type="Proteomes" id="UP000694871"/>
    </source>
</evidence>
<comment type="subcellular location">
    <subcellularLocation>
        <location evidence="1">Membrane</location>
    </subcellularLocation>
</comment>
<dbReference type="Pfam" id="PF04505">
    <property type="entry name" value="CD225"/>
    <property type="match status" value="1"/>
</dbReference>
<evidence type="ECO:0000256" key="2">
    <source>
        <dbReference type="ARBA" id="ARBA00006843"/>
    </source>
</evidence>
<organism evidence="7 8">
    <name type="scientific">Gekko japonicus</name>
    <name type="common">Schlegel's Japanese gecko</name>
    <dbReference type="NCBI Taxonomy" id="146911"/>
    <lineage>
        <taxon>Eukaryota</taxon>
        <taxon>Metazoa</taxon>
        <taxon>Chordata</taxon>
        <taxon>Craniata</taxon>
        <taxon>Vertebrata</taxon>
        <taxon>Euteleostomi</taxon>
        <taxon>Lepidosauria</taxon>
        <taxon>Squamata</taxon>
        <taxon>Bifurcata</taxon>
        <taxon>Gekkota</taxon>
        <taxon>Gekkonidae</taxon>
        <taxon>Gekkoninae</taxon>
        <taxon>Gekko</taxon>
    </lineage>
</organism>
<gene>
    <name evidence="8" type="primary">LOC107116210</name>
</gene>